<name>X8DPP3_9MYCO</name>
<evidence type="ECO:0000256" key="1">
    <source>
        <dbReference type="SAM" id="MobiDB-lite"/>
    </source>
</evidence>
<feature type="region of interest" description="Disordered" evidence="1">
    <location>
        <begin position="1"/>
        <end position="21"/>
    </location>
</feature>
<accession>X8DPP3</accession>
<evidence type="ECO:0000313" key="3">
    <source>
        <dbReference type="Proteomes" id="UP000023351"/>
    </source>
</evidence>
<protein>
    <submittedName>
        <fullName evidence="2">Uncharacterized protein</fullName>
    </submittedName>
</protein>
<dbReference type="EMBL" id="JAOJ01000002">
    <property type="protein sequence ID" value="EUA70597.1"/>
    <property type="molecule type" value="Genomic_DNA"/>
</dbReference>
<organism evidence="2 3">
    <name type="scientific">Mycobacteroides abscessus subsp. bolletii 1513</name>
    <dbReference type="NCBI Taxonomy" id="1299321"/>
    <lineage>
        <taxon>Bacteria</taxon>
        <taxon>Bacillati</taxon>
        <taxon>Actinomycetota</taxon>
        <taxon>Actinomycetes</taxon>
        <taxon>Mycobacteriales</taxon>
        <taxon>Mycobacteriaceae</taxon>
        <taxon>Mycobacteroides</taxon>
        <taxon>Mycobacteroides abscessus</taxon>
    </lineage>
</organism>
<sequence>MAGSKTTSPPPGTVTVDGAPATTDDTALLADETALEAALPPALIADDAALVALDTDSFAASLSCCEQATATAAEIATMETAPAARFIRLVSMIRT</sequence>
<dbReference type="AlphaFoldDB" id="X8DPP3"/>
<proteinExistence type="predicted"/>
<reference evidence="2 3" key="1">
    <citation type="submission" date="2013-12" db="EMBL/GenBank/DDBJ databases">
        <authorList>
            <person name="Zelazny A."/>
            <person name="Olivier K."/>
            <person name="Holland S."/>
            <person name="Lenaerts A."/>
            <person name="Ordway D."/>
            <person name="DeGroote M.A."/>
            <person name="Parker T."/>
            <person name="Sizemore C."/>
            <person name="Tallon L.J."/>
            <person name="Sadzewicz L.K."/>
            <person name="Sengamalay N."/>
            <person name="Fraser C.M."/>
            <person name="Hine E."/>
            <person name="Shefchek K.A."/>
            <person name="Das S.P."/>
            <person name="Tettelin H."/>
        </authorList>
    </citation>
    <scope>NUCLEOTIDE SEQUENCE [LARGE SCALE GENOMIC DNA]</scope>
    <source>
        <strain evidence="2 3">1513</strain>
    </source>
</reference>
<comment type="caution">
    <text evidence="2">The sequence shown here is derived from an EMBL/GenBank/DDBJ whole genome shotgun (WGS) entry which is preliminary data.</text>
</comment>
<evidence type="ECO:0000313" key="2">
    <source>
        <dbReference type="EMBL" id="EUA70597.1"/>
    </source>
</evidence>
<gene>
    <name evidence="2" type="ORF">I540_1102</name>
</gene>
<dbReference type="PATRIC" id="fig|1299321.3.peg.1053"/>
<dbReference type="Proteomes" id="UP000023351">
    <property type="component" value="Unassembled WGS sequence"/>
</dbReference>